<evidence type="ECO:0000256" key="4">
    <source>
        <dbReference type="ARBA" id="ARBA00007739"/>
    </source>
</evidence>
<proteinExistence type="inferred from homology"/>
<evidence type="ECO:0000256" key="8">
    <source>
        <dbReference type="ARBA" id="ARBA00022676"/>
    </source>
</evidence>
<evidence type="ECO:0000256" key="15">
    <source>
        <dbReference type="ARBA" id="ARBA00023316"/>
    </source>
</evidence>
<dbReference type="PANTHER" id="PTHR32282:SF11">
    <property type="entry name" value="PENICILLIN-BINDING PROTEIN 1B"/>
    <property type="match status" value="1"/>
</dbReference>
<dbReference type="GO" id="GO:0009252">
    <property type="term" value="P:peptidoglycan biosynthetic process"/>
    <property type="evidence" value="ECO:0007669"/>
    <property type="project" value="UniProtKB-KW"/>
</dbReference>
<evidence type="ECO:0000256" key="2">
    <source>
        <dbReference type="ARBA" id="ARBA00004752"/>
    </source>
</evidence>
<dbReference type="InterPro" id="IPR050396">
    <property type="entry name" value="Glycosyltr_51/Transpeptidase"/>
</dbReference>
<keyword evidence="14" id="KW-0511">Multifunctional enzyme</keyword>
<feature type="domain" description="Penicillin-binding protein transpeptidase" evidence="19">
    <location>
        <begin position="441"/>
        <end position="699"/>
    </location>
</feature>
<dbReference type="Pfam" id="PF00905">
    <property type="entry name" value="Transpeptidase"/>
    <property type="match status" value="1"/>
</dbReference>
<keyword evidence="15" id="KW-0961">Cell wall biogenesis/degradation</keyword>
<keyword evidence="11" id="KW-0133">Cell shape</keyword>
<evidence type="ECO:0000313" key="21">
    <source>
        <dbReference type="EMBL" id="RCW93509.1"/>
    </source>
</evidence>
<keyword evidence="12" id="KW-0573">Peptidoglycan synthesis</keyword>
<keyword evidence="7" id="KW-0645">Protease</keyword>
<feature type="transmembrane region" description="Helical" evidence="18">
    <location>
        <begin position="21"/>
        <end position="46"/>
    </location>
</feature>
<evidence type="ECO:0000256" key="14">
    <source>
        <dbReference type="ARBA" id="ARBA00023268"/>
    </source>
</evidence>
<dbReference type="OrthoDB" id="9766909at2"/>
<keyword evidence="10" id="KW-0378">Hydrolase</keyword>
<dbReference type="PANTHER" id="PTHR32282">
    <property type="entry name" value="BINDING PROTEIN TRANSPEPTIDASE, PUTATIVE-RELATED"/>
    <property type="match status" value="1"/>
</dbReference>
<dbReference type="GO" id="GO:0030288">
    <property type="term" value="C:outer membrane-bounded periplasmic space"/>
    <property type="evidence" value="ECO:0007669"/>
    <property type="project" value="TreeGrafter"/>
</dbReference>
<dbReference type="GO" id="GO:0005886">
    <property type="term" value="C:plasma membrane"/>
    <property type="evidence" value="ECO:0007669"/>
    <property type="project" value="UniProtKB-SubCell"/>
</dbReference>
<dbReference type="InterPro" id="IPR001264">
    <property type="entry name" value="Glyco_trans_51"/>
</dbReference>
<dbReference type="Proteomes" id="UP000253436">
    <property type="component" value="Unassembled WGS sequence"/>
</dbReference>
<keyword evidence="9" id="KW-0808">Transferase</keyword>
<evidence type="ECO:0000256" key="1">
    <source>
        <dbReference type="ARBA" id="ARBA00004236"/>
    </source>
</evidence>
<comment type="pathway">
    <text evidence="2">Cell wall biogenesis; peptidoglycan biosynthesis.</text>
</comment>
<dbReference type="SUPFAM" id="SSF56601">
    <property type="entry name" value="beta-lactamase/transpeptidase-like"/>
    <property type="match status" value="1"/>
</dbReference>
<evidence type="ECO:0000256" key="17">
    <source>
        <dbReference type="ARBA" id="ARBA00049902"/>
    </source>
</evidence>
<dbReference type="SUPFAM" id="SSF53955">
    <property type="entry name" value="Lysozyme-like"/>
    <property type="match status" value="1"/>
</dbReference>
<protein>
    <submittedName>
        <fullName evidence="21">Penicillin-binding protein 1A</fullName>
    </submittedName>
</protein>
<evidence type="ECO:0000256" key="6">
    <source>
        <dbReference type="ARBA" id="ARBA00022645"/>
    </source>
</evidence>
<dbReference type="EMBL" id="QPJO01000001">
    <property type="protein sequence ID" value="RCW93509.1"/>
    <property type="molecule type" value="Genomic_DNA"/>
</dbReference>
<evidence type="ECO:0000256" key="12">
    <source>
        <dbReference type="ARBA" id="ARBA00022984"/>
    </source>
</evidence>
<dbReference type="GO" id="GO:0071555">
    <property type="term" value="P:cell wall organization"/>
    <property type="evidence" value="ECO:0007669"/>
    <property type="project" value="UniProtKB-KW"/>
</dbReference>
<dbReference type="Gene3D" id="3.40.710.10">
    <property type="entry name" value="DD-peptidase/beta-lactamase superfamily"/>
    <property type="match status" value="2"/>
</dbReference>
<dbReference type="RefSeq" id="WP_114308026.1">
    <property type="nucleotide sequence ID" value="NZ_QPJO01000001.1"/>
</dbReference>
<keyword evidence="6" id="KW-0121">Carboxypeptidase</keyword>
<keyword evidence="18" id="KW-1133">Transmembrane helix</keyword>
<accession>A0A368ZIA0</accession>
<evidence type="ECO:0000256" key="13">
    <source>
        <dbReference type="ARBA" id="ARBA00023136"/>
    </source>
</evidence>
<comment type="catalytic activity">
    <reaction evidence="16">
        <text>Preferential cleavage: (Ac)2-L-Lys-D-Ala-|-D-Ala. Also transpeptidation of peptidyl-alanyl moieties that are N-acyl substituents of D-alanine.</text>
        <dbReference type="EC" id="3.4.16.4"/>
    </reaction>
</comment>
<dbReference type="InterPro" id="IPR036950">
    <property type="entry name" value="PBP_transglycosylase"/>
</dbReference>
<evidence type="ECO:0000313" key="22">
    <source>
        <dbReference type="Proteomes" id="UP000253436"/>
    </source>
</evidence>
<evidence type="ECO:0000256" key="7">
    <source>
        <dbReference type="ARBA" id="ARBA00022670"/>
    </source>
</evidence>
<dbReference type="AlphaFoldDB" id="A0A368ZIA0"/>
<dbReference type="GO" id="GO:0008658">
    <property type="term" value="F:penicillin binding"/>
    <property type="evidence" value="ECO:0007669"/>
    <property type="project" value="InterPro"/>
</dbReference>
<comment type="caution">
    <text evidence="21">The sequence shown here is derived from an EMBL/GenBank/DDBJ whole genome shotgun (WGS) entry which is preliminary data.</text>
</comment>
<sequence length="785" mass="88675">MAKKKTVKSPKGTEDFSKYVRWFWILFLSGIASVVLLFLFASWGALGEMPDHTKLENPETNLATEIISSDDKTLGKFYFNDNRTPVGFEDLPQNIVDALISTEDVRYFGHSGIDARGTLRAIFKLGSGGGASTISQQLAKNLFTKQVSRNIIERLSQKVREWIIAIRLERQYTKEEIIAQYLNIVDFNNNADGIRSAARIYFAKEPKDLDIKESAMIVGMLKNPSLYNPRSHKNPIGTRNRRNVVLAQMAKYGKLSEEVKDSLQETELDLNYSPESHREGIATYFREYLRGFMKDWAKDEANRKPDGSKYDLYTDGLKIYTTIDSRMQKYAEEAVGQHMPRLQAEFDNQNTPERNKTAPFLDLSKSEVDKLLNDAMKRGERWRILRNQGKSEKEIRASFHEPTEMRVFKWVNGEASEVDTIMKPIDSMRYYKSFLRPGMMSMDPLTGHVKAWVGGMNYKHFQYDMVKQGKRQVGSTFKPFVYATAIDQLQLSPCDYFPRTQITIAANKFGNPEPWTTKNSDGNYSGEQTLKDALASSTNTVTARLMNEIGPQPVVEMAKKLGVEQDILPVPAIALGTPDISVYEMVAAYSTFANKGVYNKPVMVTRIEDKNGTILYQFAPESKDVLSEEVAYVTVNLMEGVTQAGSGRRLRHDSEWLKKSAMYKEVMTGYPYKLTNPIAGKTGTTQNQSDGWFMGMVPNLVTGVWVGAEDRAAHFRSITYGQGATMALPIWGLYMKACYADKTLNVSTADFEKPVDLSINIDCEAVDEGDLVGDDNSDDEVDFDF</sequence>
<comment type="similarity">
    <text evidence="3">In the C-terminal section; belongs to the transpeptidase family.</text>
</comment>
<evidence type="ECO:0000259" key="19">
    <source>
        <dbReference type="Pfam" id="PF00905"/>
    </source>
</evidence>
<evidence type="ECO:0000256" key="5">
    <source>
        <dbReference type="ARBA" id="ARBA00022475"/>
    </source>
</evidence>
<dbReference type="GO" id="GO:0008360">
    <property type="term" value="P:regulation of cell shape"/>
    <property type="evidence" value="ECO:0007669"/>
    <property type="project" value="UniProtKB-KW"/>
</dbReference>
<feature type="domain" description="Glycosyl transferase family 51" evidence="20">
    <location>
        <begin position="72"/>
        <end position="249"/>
    </location>
</feature>
<dbReference type="InterPro" id="IPR023346">
    <property type="entry name" value="Lysozyme-like_dom_sf"/>
</dbReference>
<dbReference type="InterPro" id="IPR001460">
    <property type="entry name" value="PCN-bd_Tpept"/>
</dbReference>
<comment type="subcellular location">
    <subcellularLocation>
        <location evidence="1">Cell membrane</location>
    </subcellularLocation>
</comment>
<keyword evidence="18" id="KW-0812">Transmembrane</keyword>
<evidence type="ECO:0000256" key="9">
    <source>
        <dbReference type="ARBA" id="ARBA00022679"/>
    </source>
</evidence>
<dbReference type="GO" id="GO:0009002">
    <property type="term" value="F:serine-type D-Ala-D-Ala carboxypeptidase activity"/>
    <property type="evidence" value="ECO:0007669"/>
    <property type="project" value="UniProtKB-EC"/>
</dbReference>
<dbReference type="Gene3D" id="1.10.3810.10">
    <property type="entry name" value="Biosynthetic peptidoglycan transglycosylase-like"/>
    <property type="match status" value="1"/>
</dbReference>
<organism evidence="21 22">
    <name type="scientific">Winogradskyella arenosi</name>
    <dbReference type="NCBI Taxonomy" id="533325"/>
    <lineage>
        <taxon>Bacteria</taxon>
        <taxon>Pseudomonadati</taxon>
        <taxon>Bacteroidota</taxon>
        <taxon>Flavobacteriia</taxon>
        <taxon>Flavobacteriales</taxon>
        <taxon>Flavobacteriaceae</taxon>
        <taxon>Winogradskyella</taxon>
    </lineage>
</organism>
<name>A0A368ZIA0_9FLAO</name>
<evidence type="ECO:0000256" key="3">
    <source>
        <dbReference type="ARBA" id="ARBA00007090"/>
    </source>
</evidence>
<gene>
    <name evidence="21" type="ORF">DFQ08_101304</name>
</gene>
<evidence type="ECO:0000256" key="16">
    <source>
        <dbReference type="ARBA" id="ARBA00034000"/>
    </source>
</evidence>
<dbReference type="InterPro" id="IPR012338">
    <property type="entry name" value="Beta-lactam/transpept-like"/>
</dbReference>
<dbReference type="Pfam" id="PF00912">
    <property type="entry name" value="Transgly"/>
    <property type="match status" value="1"/>
</dbReference>
<dbReference type="GO" id="GO:0006508">
    <property type="term" value="P:proteolysis"/>
    <property type="evidence" value="ECO:0007669"/>
    <property type="project" value="UniProtKB-KW"/>
</dbReference>
<comment type="catalytic activity">
    <reaction evidence="17">
        <text>[GlcNAc-(1-&gt;4)-Mur2Ac(oyl-L-Ala-gamma-D-Glu-L-Lys-D-Ala-D-Ala)](n)-di-trans,octa-cis-undecaprenyl diphosphate + beta-D-GlcNAc-(1-&gt;4)-Mur2Ac(oyl-L-Ala-gamma-D-Glu-L-Lys-D-Ala-D-Ala)-di-trans,octa-cis-undecaprenyl diphosphate = [GlcNAc-(1-&gt;4)-Mur2Ac(oyl-L-Ala-gamma-D-Glu-L-Lys-D-Ala-D-Ala)](n+1)-di-trans,octa-cis-undecaprenyl diphosphate + di-trans,octa-cis-undecaprenyl diphosphate + H(+)</text>
        <dbReference type="Rhea" id="RHEA:23708"/>
        <dbReference type="Rhea" id="RHEA-COMP:9602"/>
        <dbReference type="Rhea" id="RHEA-COMP:9603"/>
        <dbReference type="ChEBI" id="CHEBI:15378"/>
        <dbReference type="ChEBI" id="CHEBI:58405"/>
        <dbReference type="ChEBI" id="CHEBI:60033"/>
        <dbReference type="ChEBI" id="CHEBI:78435"/>
        <dbReference type="EC" id="2.4.99.28"/>
    </reaction>
</comment>
<keyword evidence="5" id="KW-1003">Cell membrane</keyword>
<evidence type="ECO:0000256" key="11">
    <source>
        <dbReference type="ARBA" id="ARBA00022960"/>
    </source>
</evidence>
<keyword evidence="8" id="KW-0328">Glycosyltransferase</keyword>
<comment type="similarity">
    <text evidence="4">In the N-terminal section; belongs to the glycosyltransferase 51 family.</text>
</comment>
<keyword evidence="22" id="KW-1185">Reference proteome</keyword>
<dbReference type="GO" id="GO:0008955">
    <property type="term" value="F:peptidoglycan glycosyltransferase activity"/>
    <property type="evidence" value="ECO:0007669"/>
    <property type="project" value="UniProtKB-EC"/>
</dbReference>
<evidence type="ECO:0000256" key="10">
    <source>
        <dbReference type="ARBA" id="ARBA00022801"/>
    </source>
</evidence>
<evidence type="ECO:0000256" key="18">
    <source>
        <dbReference type="SAM" id="Phobius"/>
    </source>
</evidence>
<reference evidence="21 22" key="1">
    <citation type="submission" date="2018-07" db="EMBL/GenBank/DDBJ databases">
        <title>Genomic Encyclopedia of Type Strains, Phase III (KMG-III): the genomes of soil and plant-associated and newly described type strains.</title>
        <authorList>
            <person name="Whitman W."/>
        </authorList>
    </citation>
    <scope>NUCLEOTIDE SEQUENCE [LARGE SCALE GENOMIC DNA]</scope>
    <source>
        <strain evidence="21 22">CECT 7958</strain>
    </source>
</reference>
<evidence type="ECO:0000259" key="20">
    <source>
        <dbReference type="Pfam" id="PF00912"/>
    </source>
</evidence>
<keyword evidence="13 18" id="KW-0472">Membrane</keyword>